<evidence type="ECO:0000256" key="1">
    <source>
        <dbReference type="ARBA" id="ARBA00023235"/>
    </source>
</evidence>
<proteinExistence type="predicted"/>
<dbReference type="InterPro" id="IPR003719">
    <property type="entry name" value="Phenazine_PhzF-like"/>
</dbReference>
<name>A0A7D5T4Y7_9EURY</name>
<dbReference type="AlphaFoldDB" id="A0A7D5T4Y7"/>
<protein>
    <submittedName>
        <fullName evidence="2">PhzF family phenazine biosynthesis protein</fullName>
    </submittedName>
</protein>
<dbReference type="KEGG" id="hrr:HZS55_08820"/>
<gene>
    <name evidence="2" type="ORF">HZS55_08820</name>
</gene>
<dbReference type="PANTHER" id="PTHR13774">
    <property type="entry name" value="PHENAZINE BIOSYNTHESIS PROTEIN"/>
    <property type="match status" value="1"/>
</dbReference>
<dbReference type="GeneID" id="56077961"/>
<dbReference type="GO" id="GO:0005737">
    <property type="term" value="C:cytoplasm"/>
    <property type="evidence" value="ECO:0007669"/>
    <property type="project" value="TreeGrafter"/>
</dbReference>
<dbReference type="Gene3D" id="3.10.310.10">
    <property type="entry name" value="Diaminopimelate Epimerase, Chain A, domain 1"/>
    <property type="match status" value="2"/>
</dbReference>
<keyword evidence="1" id="KW-0413">Isomerase</keyword>
<dbReference type="Pfam" id="PF02567">
    <property type="entry name" value="PhzC-PhzF"/>
    <property type="match status" value="1"/>
</dbReference>
<dbReference type="EMBL" id="CP058910">
    <property type="protein sequence ID" value="QLH77389.1"/>
    <property type="molecule type" value="Genomic_DNA"/>
</dbReference>
<evidence type="ECO:0000313" key="3">
    <source>
        <dbReference type="Proteomes" id="UP000509667"/>
    </source>
</evidence>
<sequence>MTETRRVQLVDAFTTEPMAGNPAGVVPEAADLADDQMAAIASELGASETAFVRPSDEADHRLRYFTPEREVDLCGHATVAAFASLFDRDELADGTYAVETEVGVLDVEVEADGTVWLTQSPPEIREVDVEIETAADALGLDTAALSEVGEDLPIARASTGLPFLVVPVGYFEQLSAVDPDLAAIEALCEETDTEGLYAFTFDTLEGEATLHGRSFAPLAGIPEDPVTGTASGAVGAYLRYQAALDAEDPLVFEQGHFLDRPGRVLVDTREGEEGSTAPRVGGRAVTTLDGDLTVPESDDDDIIEA</sequence>
<dbReference type="PIRSF" id="PIRSF016184">
    <property type="entry name" value="PhzC_PhzF"/>
    <property type="match status" value="1"/>
</dbReference>
<evidence type="ECO:0000313" key="2">
    <source>
        <dbReference type="EMBL" id="QLH77389.1"/>
    </source>
</evidence>
<dbReference type="SUPFAM" id="SSF54506">
    <property type="entry name" value="Diaminopimelate epimerase-like"/>
    <property type="match status" value="1"/>
</dbReference>
<reference evidence="2 3" key="1">
    <citation type="submission" date="2020-07" db="EMBL/GenBank/DDBJ databases">
        <title>Halosimplex pelagicum sp. nov. and Halosimplex rubrum sp. nov., isolated from salted brown alga Laminaria, and emended description of the genus Halosimplex.</title>
        <authorList>
            <person name="Cui H."/>
        </authorList>
    </citation>
    <scope>NUCLEOTIDE SEQUENCE [LARGE SCALE GENOMIC DNA]</scope>
    <source>
        <strain evidence="2 3">R27</strain>
    </source>
</reference>
<dbReference type="RefSeq" id="WP_179911317.1">
    <property type="nucleotide sequence ID" value="NZ_CP058910.1"/>
</dbReference>
<keyword evidence="3" id="KW-1185">Reference proteome</keyword>
<accession>A0A7D5T4Y7</accession>
<organism evidence="2 3">
    <name type="scientific">Halosimplex rubrum</name>
    <dbReference type="NCBI Taxonomy" id="869889"/>
    <lineage>
        <taxon>Archaea</taxon>
        <taxon>Methanobacteriati</taxon>
        <taxon>Methanobacteriota</taxon>
        <taxon>Stenosarchaea group</taxon>
        <taxon>Halobacteria</taxon>
        <taxon>Halobacteriales</taxon>
        <taxon>Haloarculaceae</taxon>
        <taxon>Halosimplex</taxon>
    </lineage>
</organism>
<dbReference type="GO" id="GO:0016853">
    <property type="term" value="F:isomerase activity"/>
    <property type="evidence" value="ECO:0007669"/>
    <property type="project" value="UniProtKB-KW"/>
</dbReference>
<dbReference type="NCBIfam" id="TIGR00654">
    <property type="entry name" value="PhzF_family"/>
    <property type="match status" value="1"/>
</dbReference>
<dbReference type="OrthoDB" id="105902at2157"/>
<dbReference type="Proteomes" id="UP000509667">
    <property type="component" value="Chromosome"/>
</dbReference>
<dbReference type="PANTHER" id="PTHR13774:SF39">
    <property type="entry name" value="BIOSYNTHESIS PROTEIN, PUTATIVE-RELATED"/>
    <property type="match status" value="1"/>
</dbReference>